<dbReference type="OrthoDB" id="8279740at2"/>
<dbReference type="RefSeq" id="WP_139280717.1">
    <property type="nucleotide sequence ID" value="NZ_FQZQ01000013.1"/>
</dbReference>
<keyword evidence="2" id="KW-1185">Reference proteome</keyword>
<accession>A0A1M6M4L1</accession>
<organism evidence="1 2">
    <name type="scientific">Shimia gijangensis</name>
    <dbReference type="NCBI Taxonomy" id="1470563"/>
    <lineage>
        <taxon>Bacteria</taxon>
        <taxon>Pseudomonadati</taxon>
        <taxon>Pseudomonadota</taxon>
        <taxon>Alphaproteobacteria</taxon>
        <taxon>Rhodobacterales</taxon>
        <taxon>Roseobacteraceae</taxon>
    </lineage>
</organism>
<dbReference type="EMBL" id="FQZQ01000013">
    <property type="protein sequence ID" value="SHJ78382.1"/>
    <property type="molecule type" value="Genomic_DNA"/>
</dbReference>
<dbReference type="STRING" id="1470563.SAMN05444000_11319"/>
<reference evidence="2" key="1">
    <citation type="submission" date="2016-11" db="EMBL/GenBank/DDBJ databases">
        <authorList>
            <person name="Varghese N."/>
            <person name="Submissions S."/>
        </authorList>
    </citation>
    <scope>NUCLEOTIDE SEQUENCE [LARGE SCALE GENOMIC DNA]</scope>
    <source>
        <strain evidence="2">DSM 100564</strain>
    </source>
</reference>
<gene>
    <name evidence="1" type="ORF">SAMN05444000_11319</name>
</gene>
<protein>
    <submittedName>
        <fullName evidence="1">Ferredoxin</fullName>
    </submittedName>
</protein>
<name>A0A1M6M4L1_9RHOB</name>
<evidence type="ECO:0000313" key="2">
    <source>
        <dbReference type="Proteomes" id="UP000183982"/>
    </source>
</evidence>
<proteinExistence type="predicted"/>
<dbReference type="AlphaFoldDB" id="A0A1M6M4L1"/>
<dbReference type="Proteomes" id="UP000183982">
    <property type="component" value="Unassembled WGS sequence"/>
</dbReference>
<evidence type="ECO:0000313" key="1">
    <source>
        <dbReference type="EMBL" id="SHJ78382.1"/>
    </source>
</evidence>
<sequence length="218" mass="24153">MFDLVERAAAARHLDILGGFHPDNNETDLRGFGTVLLFGPREPGFWDHFTQDKEYLDGTPNPIDRWSARVLTGLAAALNAHPFFPFTGPPYQPFYQWALRTDRCHASPINLLVHDTAGLFVSFRGALAFPQVFDLPPAADSPCEDCADKPCQTTCPVEAFSTGVYDVPACTAEMRTRDRKNCLIQGCGARRACPVSQSYGRVTEQSAFHMQVFLKNAP</sequence>